<organism evidence="3 4">
    <name type="scientific">Effrenium voratum</name>
    <dbReference type="NCBI Taxonomy" id="2562239"/>
    <lineage>
        <taxon>Eukaryota</taxon>
        <taxon>Sar</taxon>
        <taxon>Alveolata</taxon>
        <taxon>Dinophyceae</taxon>
        <taxon>Suessiales</taxon>
        <taxon>Symbiodiniaceae</taxon>
        <taxon>Effrenium</taxon>
    </lineage>
</organism>
<dbReference type="AlphaFoldDB" id="A0AA36JA02"/>
<dbReference type="EMBL" id="CAUJNA010003450">
    <property type="protein sequence ID" value="CAJ1402370.1"/>
    <property type="molecule type" value="Genomic_DNA"/>
</dbReference>
<evidence type="ECO:0000313" key="4">
    <source>
        <dbReference type="Proteomes" id="UP001178507"/>
    </source>
</evidence>
<feature type="domain" description="Smr" evidence="2">
    <location>
        <begin position="1"/>
        <end position="80"/>
    </location>
</feature>
<dbReference type="InterPro" id="IPR036063">
    <property type="entry name" value="Smr_dom_sf"/>
</dbReference>
<evidence type="ECO:0000313" key="3">
    <source>
        <dbReference type="EMBL" id="CAJ1402370.1"/>
    </source>
</evidence>
<protein>
    <recommendedName>
        <fullName evidence="2">Smr domain-containing protein</fullName>
    </recommendedName>
</protein>
<accession>A0AA36JA02</accession>
<dbReference type="PROSITE" id="PS50828">
    <property type="entry name" value="SMR"/>
    <property type="match status" value="1"/>
</dbReference>
<feature type="chain" id="PRO_5041207750" description="Smr domain-containing protein" evidence="1">
    <location>
        <begin position="19"/>
        <end position="130"/>
    </location>
</feature>
<proteinExistence type="predicted"/>
<keyword evidence="4" id="KW-1185">Reference proteome</keyword>
<name>A0AA36JA02_9DINO</name>
<evidence type="ECO:0000256" key="1">
    <source>
        <dbReference type="SAM" id="SignalP"/>
    </source>
</evidence>
<dbReference type="InterPro" id="IPR002625">
    <property type="entry name" value="Smr_dom"/>
</dbReference>
<comment type="caution">
    <text evidence="3">The sequence shown here is derived from an EMBL/GenBank/DDBJ whole genome shotgun (WGS) entry which is preliminary data.</text>
</comment>
<keyword evidence="1" id="KW-0732">Signal</keyword>
<sequence length="130" mass="13750">MGGLLCLAEVALEDLVLGAPGSTPKAELRDFIIVTGVGNNSPGGIALIRPAVIAFLREDLDIAVLETRHDGPGRLRVPAHELRTRTAHGEGEGGVPRPAYLEGKKIAPALWRKCCWILVGNDAGATSHRT</sequence>
<dbReference type="SUPFAM" id="SSF160443">
    <property type="entry name" value="SMR domain-like"/>
    <property type="match status" value="1"/>
</dbReference>
<dbReference type="Proteomes" id="UP001178507">
    <property type="component" value="Unassembled WGS sequence"/>
</dbReference>
<gene>
    <name evidence="3" type="ORF">EVOR1521_LOCUS25282</name>
</gene>
<evidence type="ECO:0000259" key="2">
    <source>
        <dbReference type="PROSITE" id="PS50828"/>
    </source>
</evidence>
<dbReference type="Gene3D" id="3.30.1370.110">
    <property type="match status" value="1"/>
</dbReference>
<reference evidence="3" key="1">
    <citation type="submission" date="2023-08" db="EMBL/GenBank/DDBJ databases">
        <authorList>
            <person name="Chen Y."/>
            <person name="Shah S."/>
            <person name="Dougan E. K."/>
            <person name="Thang M."/>
            <person name="Chan C."/>
        </authorList>
    </citation>
    <scope>NUCLEOTIDE SEQUENCE</scope>
</reference>
<feature type="signal peptide" evidence="1">
    <location>
        <begin position="1"/>
        <end position="18"/>
    </location>
</feature>